<protein>
    <submittedName>
        <fullName evidence="2">Uncharacterized protein</fullName>
    </submittedName>
</protein>
<evidence type="ECO:0000313" key="2">
    <source>
        <dbReference type="EMBL" id="AMX22250.1"/>
    </source>
</evidence>
<geneLocation type="mitochondrion" evidence="2"/>
<feature type="transmembrane region" description="Helical" evidence="1">
    <location>
        <begin position="53"/>
        <end position="73"/>
    </location>
</feature>
<keyword evidence="1" id="KW-0472">Membrane</keyword>
<evidence type="ECO:0000256" key="1">
    <source>
        <dbReference type="SAM" id="Phobius"/>
    </source>
</evidence>
<keyword evidence="2" id="KW-0496">Mitochondrion</keyword>
<proteinExistence type="predicted"/>
<reference evidence="2" key="1">
    <citation type="journal article" date="2016" name="PLoS ONE">
        <title>Intron Derived Size Polymorphism in the Mitochondrial Genomes of Closely Related Chrysoporthe Species.</title>
        <authorList>
            <person name="Kanzi A.M."/>
            <person name="Wingfield B.D."/>
            <person name="Steenkamp E.T."/>
            <person name="Naidoo S."/>
            <person name="van der Merwe N.A."/>
        </authorList>
    </citation>
    <scope>NUCLEOTIDE SEQUENCE</scope>
</reference>
<keyword evidence="1" id="KW-1133">Transmembrane helix</keyword>
<accession>A0A191MX50</accession>
<organism evidence="2">
    <name type="scientific">Cryphonectria parasitica</name>
    <name type="common">Chestnut blight fungus</name>
    <name type="synonym">Endothia parasitica</name>
    <dbReference type="NCBI Taxonomy" id="5116"/>
    <lineage>
        <taxon>Eukaryota</taxon>
        <taxon>Fungi</taxon>
        <taxon>Dikarya</taxon>
        <taxon>Ascomycota</taxon>
        <taxon>Pezizomycotina</taxon>
        <taxon>Sordariomycetes</taxon>
        <taxon>Sordariomycetidae</taxon>
        <taxon>Diaporthales</taxon>
        <taxon>Cryphonectriaceae</taxon>
        <taxon>Cryphonectria-Endothia species complex</taxon>
        <taxon>Cryphonectria</taxon>
    </lineage>
</organism>
<keyword evidence="1" id="KW-0812">Transmembrane</keyword>
<dbReference type="AlphaFoldDB" id="A0A191MX50"/>
<gene>
    <name evidence="2" type="primary">orf122</name>
</gene>
<name>A0A191MX50_CRYPA</name>
<dbReference type="EMBL" id="KT428651">
    <property type="protein sequence ID" value="AMX22250.1"/>
    <property type="molecule type" value="Genomic_DNA"/>
</dbReference>
<sequence length="122" mass="14070">MKLSKSLLLLNFLVYGRAIYTSLSIKGQMFLRLTCSYFIFVFNKGKAALRNRVFSYFTCLVVFLVLCYINALGDTYLNYIYMSSILPIVSYDNLDQEKATAIKSNRKLSGVYRWTHKKSGKS</sequence>